<organism evidence="1 2">
    <name type="scientific">Pseudomonas umsongensis</name>
    <dbReference type="NCBI Taxonomy" id="198618"/>
    <lineage>
        <taxon>Bacteria</taxon>
        <taxon>Pseudomonadati</taxon>
        <taxon>Pseudomonadota</taxon>
        <taxon>Gammaproteobacteria</taxon>
        <taxon>Pseudomonadales</taxon>
        <taxon>Pseudomonadaceae</taxon>
        <taxon>Pseudomonas</taxon>
    </lineage>
</organism>
<evidence type="ECO:0008006" key="3">
    <source>
        <dbReference type="Google" id="ProtNLM"/>
    </source>
</evidence>
<dbReference type="RefSeq" id="WP_083348748.1">
    <property type="nucleotide sequence ID" value="NZ_LT629767.1"/>
</dbReference>
<name>A0ABX4DYV5_9PSED</name>
<evidence type="ECO:0000313" key="1">
    <source>
        <dbReference type="EMBL" id="OXR34347.1"/>
    </source>
</evidence>
<accession>A0ABX4DYV5</accession>
<protein>
    <recommendedName>
        <fullName evidence="3">Porin</fullName>
    </recommendedName>
</protein>
<proteinExistence type="predicted"/>
<reference evidence="1 2" key="1">
    <citation type="submission" date="2017-06" db="EMBL/GenBank/DDBJ databases">
        <authorList>
            <person name="Furmanczyk E.M."/>
        </authorList>
    </citation>
    <scope>NUCLEOTIDE SEQUENCE [LARGE SCALE GENOMIC DNA]</scope>
    <source>
        <strain evidence="1 2">DSM 16611</strain>
    </source>
</reference>
<keyword evidence="2" id="KW-1185">Reference proteome</keyword>
<gene>
    <name evidence="1" type="ORF">PSUM_00095</name>
</gene>
<dbReference type="Proteomes" id="UP000215455">
    <property type="component" value="Unassembled WGS sequence"/>
</dbReference>
<sequence>MKDYRGVHVFPDPGGRERVQQHLVGHYRARMTERLPRLSQPPRSSEKPPHFNKFRFEPGIFAGWRESNEDGVYLPGMTTAPGTTNRRGKRLGTLYQANANWTPTANVSVDLDYLFYDIDSAIKSAGGNNSQILVLRSTFCF</sequence>
<evidence type="ECO:0000313" key="2">
    <source>
        <dbReference type="Proteomes" id="UP000215455"/>
    </source>
</evidence>
<dbReference type="EMBL" id="NIWU01000001">
    <property type="protein sequence ID" value="OXR34347.1"/>
    <property type="molecule type" value="Genomic_DNA"/>
</dbReference>
<comment type="caution">
    <text evidence="1">The sequence shown here is derived from an EMBL/GenBank/DDBJ whole genome shotgun (WGS) entry which is preliminary data.</text>
</comment>